<dbReference type="InterPro" id="IPR052524">
    <property type="entry name" value="MFS_Cyanate_Porter"/>
</dbReference>
<feature type="transmembrane region" description="Helical" evidence="6">
    <location>
        <begin position="138"/>
        <end position="160"/>
    </location>
</feature>
<dbReference type="EMBL" id="JX399470">
    <property type="protein sequence ID" value="AFV25893.1"/>
    <property type="molecule type" value="Genomic_DNA"/>
</dbReference>
<keyword evidence="2" id="KW-0813">Transport</keyword>
<gene>
    <name evidence="9" type="ORF">AJ85_15615</name>
    <name evidence="8" type="ORF">BalcAV3184</name>
</gene>
<dbReference type="CDD" id="cd17339">
    <property type="entry name" value="MFS_NIMT_CynX_like"/>
    <property type="match status" value="1"/>
</dbReference>
<feature type="transmembrane region" description="Helical" evidence="6">
    <location>
        <begin position="282"/>
        <end position="300"/>
    </location>
</feature>
<evidence type="ECO:0000256" key="4">
    <source>
        <dbReference type="ARBA" id="ARBA00022989"/>
    </source>
</evidence>
<evidence type="ECO:0000313" key="8">
    <source>
        <dbReference type="EMBL" id="AFV25893.1"/>
    </source>
</evidence>
<organism evidence="8">
    <name type="scientific">Alkalihalobacillus alcalophilus ATCC 27647 = CGMCC 1.3604</name>
    <dbReference type="NCBI Taxonomy" id="1218173"/>
    <lineage>
        <taxon>Bacteria</taxon>
        <taxon>Bacillati</taxon>
        <taxon>Bacillota</taxon>
        <taxon>Bacilli</taxon>
        <taxon>Bacillales</taxon>
        <taxon>Bacillaceae</taxon>
        <taxon>Alkalihalobacillus</taxon>
    </lineage>
</organism>
<dbReference type="PANTHER" id="PTHR23523:SF2">
    <property type="entry name" value="2-NITROIMIDAZOLE TRANSPORTER"/>
    <property type="match status" value="1"/>
</dbReference>
<feature type="transmembrane region" description="Helical" evidence="6">
    <location>
        <begin position="339"/>
        <end position="361"/>
    </location>
</feature>
<evidence type="ECO:0000256" key="1">
    <source>
        <dbReference type="ARBA" id="ARBA00004651"/>
    </source>
</evidence>
<evidence type="ECO:0000256" key="6">
    <source>
        <dbReference type="SAM" id="Phobius"/>
    </source>
</evidence>
<evidence type="ECO:0000256" key="5">
    <source>
        <dbReference type="ARBA" id="ARBA00023136"/>
    </source>
</evidence>
<protein>
    <submittedName>
        <fullName evidence="8 9">Transporter</fullName>
    </submittedName>
</protein>
<evidence type="ECO:0000256" key="3">
    <source>
        <dbReference type="ARBA" id="ARBA00022692"/>
    </source>
</evidence>
<dbReference type="Gene3D" id="1.20.1250.20">
    <property type="entry name" value="MFS general substrate transporter like domains"/>
    <property type="match status" value="1"/>
</dbReference>
<feature type="transmembrane region" description="Helical" evidence="6">
    <location>
        <begin position="54"/>
        <end position="73"/>
    </location>
</feature>
<dbReference type="EMBL" id="JALP01000202">
    <property type="protein sequence ID" value="THG89701.1"/>
    <property type="molecule type" value="Genomic_DNA"/>
</dbReference>
<dbReference type="PANTHER" id="PTHR23523">
    <property type="match status" value="1"/>
</dbReference>
<feature type="transmembrane region" description="Helical" evidence="6">
    <location>
        <begin position="373"/>
        <end position="394"/>
    </location>
</feature>
<feature type="transmembrane region" description="Helical" evidence="6">
    <location>
        <begin position="108"/>
        <end position="126"/>
    </location>
</feature>
<evidence type="ECO:0000259" key="7">
    <source>
        <dbReference type="PROSITE" id="PS50850"/>
    </source>
</evidence>
<dbReference type="Pfam" id="PF07690">
    <property type="entry name" value="MFS_1"/>
    <property type="match status" value="1"/>
</dbReference>
<dbReference type="AlphaFoldDB" id="K4MKQ9"/>
<dbReference type="SUPFAM" id="SSF103473">
    <property type="entry name" value="MFS general substrate transporter"/>
    <property type="match status" value="1"/>
</dbReference>
<feature type="domain" description="Major facilitator superfamily (MFS) profile" evidence="7">
    <location>
        <begin position="15"/>
        <end position="391"/>
    </location>
</feature>
<feature type="transmembrane region" description="Helical" evidence="6">
    <location>
        <begin position="306"/>
        <end position="327"/>
    </location>
</feature>
<sequence>MDVTQLQKEINNEKALWALFFGIVLVAANLRAPISAVGPLLSSIQESLGLTKSVAGSMTTIPLVAFALLSPFAPRFARKFGTERTIFVAFIVLTIGIAVRIYPSIPSLFIGTAFVGAAIAICNVLLPAIIKQHFPLRLGLMTGIYGLVMNITAALSSGISEPLSLYFHWSGALAIWGILAVSALFIWSFQLKNNQPIKKGLDKTGSVSFRLRTSSLAWFVTAFMGVQSFLYYTVLTWLPQILETYGYSSIAAGWMLASMQGALFPMTFLIPILAGKMKDQRFLSVATGVCFLISSVGLLIGFWLPLWVLLMGVACGSAFGLAMMFFPLRTKEAHQAAKLSGMAQSLGYLLAASGPVLFGFIHELSGGWRTPMMLLVILSIVICFFGFKAGSGFVEGEK</sequence>
<dbReference type="InterPro" id="IPR036259">
    <property type="entry name" value="MFS_trans_sf"/>
</dbReference>
<feature type="transmembrane region" description="Helical" evidence="6">
    <location>
        <begin position="166"/>
        <end position="189"/>
    </location>
</feature>
<dbReference type="GO" id="GO:0022857">
    <property type="term" value="F:transmembrane transporter activity"/>
    <property type="evidence" value="ECO:0007669"/>
    <property type="project" value="InterPro"/>
</dbReference>
<feature type="transmembrane region" description="Helical" evidence="6">
    <location>
        <begin position="250"/>
        <end position="270"/>
    </location>
</feature>
<feature type="transmembrane region" description="Helical" evidence="6">
    <location>
        <begin position="85"/>
        <end position="102"/>
    </location>
</feature>
<feature type="transmembrane region" description="Helical" evidence="6">
    <location>
        <begin position="15"/>
        <end position="34"/>
    </location>
</feature>
<dbReference type="InterPro" id="IPR011701">
    <property type="entry name" value="MFS"/>
</dbReference>
<dbReference type="RefSeq" id="WP_136446057.1">
    <property type="nucleotide sequence ID" value="NZ_JALP01000202.1"/>
</dbReference>
<keyword evidence="3 6" id="KW-0812">Transmembrane</keyword>
<dbReference type="PROSITE" id="PS50850">
    <property type="entry name" value="MFS"/>
    <property type="match status" value="1"/>
</dbReference>
<evidence type="ECO:0000313" key="9">
    <source>
        <dbReference type="EMBL" id="THG89701.1"/>
    </source>
</evidence>
<reference evidence="8" key="1">
    <citation type="submission" date="2012-07" db="EMBL/GenBank/DDBJ databases">
        <title>A Draft Genome for Bacillus alcalophilus strain ATCC 27647.</title>
        <authorList>
            <person name="Attie O."/>
            <person name="Jayaprakash A."/>
            <person name="Sachidanandam R."/>
            <person name="Shah H."/>
            <person name="Paulsen I."/>
            <person name="Morino M."/>
            <person name="Ito M."/>
            <person name="Krulwich T."/>
        </authorList>
    </citation>
    <scope>NUCLEOTIDE SEQUENCE</scope>
    <source>
        <strain evidence="8">ATCC 27647</strain>
    </source>
</reference>
<evidence type="ECO:0000313" key="10">
    <source>
        <dbReference type="Proteomes" id="UP000297014"/>
    </source>
</evidence>
<dbReference type="Proteomes" id="UP000297014">
    <property type="component" value="Unassembled WGS sequence"/>
</dbReference>
<reference evidence="9 10" key="2">
    <citation type="submission" date="2014-01" db="EMBL/GenBank/DDBJ databases">
        <title>Draft genome sequencing of Bacillus alcalophilus CGMCC 1.3604.</title>
        <authorList>
            <person name="Yang J."/>
            <person name="Diao L."/>
            <person name="Yang S."/>
        </authorList>
    </citation>
    <scope>NUCLEOTIDE SEQUENCE [LARGE SCALE GENOMIC DNA]</scope>
    <source>
        <strain evidence="9 10">CGMCC 1.3604</strain>
    </source>
</reference>
<accession>K4MKQ9</accession>
<comment type="subcellular location">
    <subcellularLocation>
        <location evidence="1">Cell membrane</location>
        <topology evidence="1">Multi-pass membrane protein</topology>
    </subcellularLocation>
</comment>
<dbReference type="GO" id="GO:0005886">
    <property type="term" value="C:plasma membrane"/>
    <property type="evidence" value="ECO:0007669"/>
    <property type="project" value="UniProtKB-SubCell"/>
</dbReference>
<evidence type="ECO:0000256" key="2">
    <source>
        <dbReference type="ARBA" id="ARBA00022448"/>
    </source>
</evidence>
<name>K4MKQ9_ALKAL</name>
<keyword evidence="4 6" id="KW-1133">Transmembrane helix</keyword>
<dbReference type="InterPro" id="IPR020846">
    <property type="entry name" value="MFS_dom"/>
</dbReference>
<dbReference type="OrthoDB" id="9797740at2"/>
<keyword evidence="5 6" id="KW-0472">Membrane</keyword>
<proteinExistence type="predicted"/>
<feature type="transmembrane region" description="Helical" evidence="6">
    <location>
        <begin position="216"/>
        <end position="238"/>
    </location>
</feature>